<dbReference type="Proteomes" id="UP001253193">
    <property type="component" value="Unassembled WGS sequence"/>
</dbReference>
<evidence type="ECO:0000313" key="2">
    <source>
        <dbReference type="Proteomes" id="UP001253193"/>
    </source>
</evidence>
<comment type="caution">
    <text evidence="1">The sequence shown here is derived from an EMBL/GenBank/DDBJ whole genome shotgun (WGS) entry which is preliminary data.</text>
</comment>
<evidence type="ECO:0000313" key="1">
    <source>
        <dbReference type="EMBL" id="MDS1820876.1"/>
    </source>
</evidence>
<sequence>MLLLSTNAALSKGLGDDSVFYRATDGREDNVYVVGISRSYLDKFVNEKVRMWGAFQKCEQQKPITFVDPLFTSESVTFSVTNTCKMMVKTVFGLQECQGNPMAILYIQDYLKEDLRHGYGAEYLTRYERDYLDQYCKVISK</sequence>
<dbReference type="RefSeq" id="WP_311019657.1">
    <property type="nucleotide sequence ID" value="NZ_JAUHGG010000003.1"/>
</dbReference>
<organism evidence="1 2">
    <name type="scientific">Vibrio parahaemolyticus</name>
    <dbReference type="NCBI Taxonomy" id="670"/>
    <lineage>
        <taxon>Bacteria</taxon>
        <taxon>Pseudomonadati</taxon>
        <taxon>Pseudomonadota</taxon>
        <taxon>Gammaproteobacteria</taxon>
        <taxon>Vibrionales</taxon>
        <taxon>Vibrionaceae</taxon>
        <taxon>Vibrio</taxon>
    </lineage>
</organism>
<dbReference type="AlphaFoldDB" id="A0AAW8PXX3"/>
<name>A0AAW8PXX3_VIBPH</name>
<proteinExistence type="predicted"/>
<accession>A0AAW8PXX3</accession>
<dbReference type="EMBL" id="JAUHGG010000003">
    <property type="protein sequence ID" value="MDS1820876.1"/>
    <property type="molecule type" value="Genomic_DNA"/>
</dbReference>
<gene>
    <name evidence="1" type="ORF">QX249_09430</name>
</gene>
<reference evidence="1" key="1">
    <citation type="submission" date="2023-06" db="EMBL/GenBank/DDBJ databases">
        <title>Genomic Diversity of Vibrio spp. and Metagenomic Analysis of Pathogens in Florida Gulf Coastal Waters Following Hurricane Ian.</title>
        <authorList>
            <person name="Brumfield K.D."/>
        </authorList>
    </citation>
    <scope>NUCLEOTIDE SEQUENCE</scope>
    <source>
        <strain evidence="1">WBS2B-138</strain>
    </source>
</reference>
<protein>
    <submittedName>
        <fullName evidence="1">Uncharacterized protein</fullName>
    </submittedName>
</protein>